<evidence type="ECO:0000256" key="1">
    <source>
        <dbReference type="ARBA" id="ARBA00023118"/>
    </source>
</evidence>
<name>A0A1W6JWJ5_9CREN</name>
<dbReference type="GO" id="GO:0051607">
    <property type="term" value="P:defense response to virus"/>
    <property type="evidence" value="ECO:0007669"/>
    <property type="project" value="UniProtKB-KW"/>
</dbReference>
<proteinExistence type="predicted"/>
<accession>A0A1W6JWJ5</accession>
<protein>
    <recommendedName>
        <fullName evidence="2">CRISPR type III-associated protein domain-containing protein</fullName>
    </recommendedName>
</protein>
<sequence length="245" mass="27708">MSRPYYCIKGPSYPVKPKSPTDRSKIQNIYEISLTFQVKQPTCTCTGDIKYDFANKKLTYLGYKKDGKPALMGSSIKGAVRAYALMLLPPYQVGDIFGMNGLESRIYFEDAVVTRNVSYKEEKLGRQWLPRIPCQGIKVYTLRSPSPTTENIYFETIPKEEELKTRIILINSNEDEVSEIIACLGATSYGIKIGRGKDRGFGIIKVKDFEVKETLSQKALDKNRILGKANKIIGEKSYVKHAFFS</sequence>
<feature type="domain" description="CRISPR type III-associated protein" evidence="2">
    <location>
        <begin position="64"/>
        <end position="205"/>
    </location>
</feature>
<keyword evidence="1" id="KW-0051">Antiviral defense</keyword>
<gene>
    <name evidence="3" type="ORF">B6F84_00150</name>
</gene>
<dbReference type="KEGG" id="aman:B6F84_00150"/>
<dbReference type="CDD" id="cd09726">
    <property type="entry name" value="RAMP_I_III"/>
    <property type="match status" value="1"/>
</dbReference>
<dbReference type="STRING" id="282676.B6F84_00150"/>
<reference evidence="3 4" key="1">
    <citation type="submission" date="2017-03" db="EMBL/GenBank/DDBJ databases">
        <title>Sulfur activation and transportation mechanism of thermophilic Archaea Acidianus manzaensis YN-25.</title>
        <authorList>
            <person name="Ma Y."/>
            <person name="Yang Y."/>
            <person name="Xia J."/>
        </authorList>
    </citation>
    <scope>NUCLEOTIDE SEQUENCE [LARGE SCALE GENOMIC DNA]</scope>
    <source>
        <strain evidence="3 4">YN-25</strain>
    </source>
</reference>
<dbReference type="RefSeq" id="WP_148690339.1">
    <property type="nucleotide sequence ID" value="NZ_CP020477.1"/>
</dbReference>
<organism evidence="3 4">
    <name type="scientific">Acidianus manzaensis</name>
    <dbReference type="NCBI Taxonomy" id="282676"/>
    <lineage>
        <taxon>Archaea</taxon>
        <taxon>Thermoproteota</taxon>
        <taxon>Thermoprotei</taxon>
        <taxon>Sulfolobales</taxon>
        <taxon>Sulfolobaceae</taxon>
        <taxon>Acidianus</taxon>
    </lineage>
</organism>
<dbReference type="InterPro" id="IPR005537">
    <property type="entry name" value="RAMP_III_fam"/>
</dbReference>
<keyword evidence="4" id="KW-1185">Reference proteome</keyword>
<evidence type="ECO:0000313" key="4">
    <source>
        <dbReference type="Proteomes" id="UP000193404"/>
    </source>
</evidence>
<evidence type="ECO:0000313" key="3">
    <source>
        <dbReference type="EMBL" id="ARM74594.1"/>
    </source>
</evidence>
<dbReference type="Pfam" id="PF03787">
    <property type="entry name" value="RAMPs"/>
    <property type="match status" value="1"/>
</dbReference>
<dbReference type="AlphaFoldDB" id="A0A1W6JWJ5"/>
<dbReference type="Proteomes" id="UP000193404">
    <property type="component" value="Chromosome"/>
</dbReference>
<dbReference type="OrthoDB" id="44061at2157"/>
<dbReference type="GeneID" id="41589282"/>
<evidence type="ECO:0000259" key="2">
    <source>
        <dbReference type="Pfam" id="PF03787"/>
    </source>
</evidence>
<dbReference type="EMBL" id="CP020477">
    <property type="protein sequence ID" value="ARM74594.1"/>
    <property type="molecule type" value="Genomic_DNA"/>
</dbReference>